<evidence type="ECO:0000256" key="7">
    <source>
        <dbReference type="ARBA" id="ARBA00023002"/>
    </source>
</evidence>
<feature type="binding site" evidence="12">
    <location>
        <position position="264"/>
    </location>
    <ligand>
        <name>Ca(2+)</name>
        <dbReference type="ChEBI" id="CHEBI:29108"/>
        <label>2</label>
    </ligand>
</feature>
<evidence type="ECO:0000256" key="4">
    <source>
        <dbReference type="ARBA" id="ARBA00022559"/>
    </source>
</evidence>
<feature type="domain" description="Plant heme peroxidase family profile" evidence="15">
    <location>
        <begin position="57"/>
        <end position="305"/>
    </location>
</feature>
<evidence type="ECO:0000256" key="3">
    <source>
        <dbReference type="ARBA" id="ARBA00012313"/>
    </source>
</evidence>
<dbReference type="GO" id="GO:0006979">
    <property type="term" value="P:response to oxidative stress"/>
    <property type="evidence" value="ECO:0007669"/>
    <property type="project" value="UniProtKB-UniRule"/>
</dbReference>
<dbReference type="PRINTS" id="PR00458">
    <property type="entry name" value="PEROXIDASE"/>
</dbReference>
<evidence type="ECO:0000256" key="5">
    <source>
        <dbReference type="ARBA" id="ARBA00022617"/>
    </source>
</evidence>
<evidence type="ECO:0000256" key="6">
    <source>
        <dbReference type="ARBA" id="ARBA00022723"/>
    </source>
</evidence>
<dbReference type="Gene3D" id="1.10.420.10">
    <property type="entry name" value="Peroxidase, domain 2"/>
    <property type="match status" value="1"/>
</dbReference>
<comment type="cofactor">
    <cofactor evidence="12 14">
        <name>Ca(2+)</name>
        <dbReference type="ChEBI" id="CHEBI:29108"/>
    </cofactor>
    <text evidence="12 14">Binds 2 calcium ions per subunit.</text>
</comment>
<comment type="similarity">
    <text evidence="14">Belongs to the peroxidase family. Classical plant (class III) peroxidase subfamily.</text>
</comment>
<dbReference type="GO" id="GO:0020037">
    <property type="term" value="F:heme binding"/>
    <property type="evidence" value="ECO:0007669"/>
    <property type="project" value="UniProtKB-UniRule"/>
</dbReference>
<gene>
    <name evidence="16" type="ORF">Nepgr_031126</name>
</gene>
<keyword evidence="8 12" id="KW-0408">Iron</keyword>
<feature type="binding site" evidence="12">
    <location>
        <position position="88"/>
    </location>
    <ligand>
        <name>Ca(2+)</name>
        <dbReference type="ChEBI" id="CHEBI:29108"/>
        <label>1</label>
    </ligand>
</feature>
<keyword evidence="14" id="KW-0732">Signal</keyword>
<feature type="chain" id="PRO_5041779189" description="Peroxidase" evidence="14">
    <location>
        <begin position="21"/>
        <end position="305"/>
    </location>
</feature>
<evidence type="ECO:0000256" key="1">
    <source>
        <dbReference type="ARBA" id="ARBA00000189"/>
    </source>
</evidence>
<name>A0AAD3TFY6_NEPGR</name>
<dbReference type="GO" id="GO:0140825">
    <property type="term" value="F:lactoperoxidase activity"/>
    <property type="evidence" value="ECO:0007669"/>
    <property type="project" value="UniProtKB-EC"/>
</dbReference>
<evidence type="ECO:0000256" key="9">
    <source>
        <dbReference type="ARBA" id="ARBA00023157"/>
    </source>
</evidence>
<dbReference type="PANTHER" id="PTHR31235">
    <property type="entry name" value="PEROXIDASE 25-RELATED"/>
    <property type="match status" value="1"/>
</dbReference>
<dbReference type="PRINTS" id="PR00461">
    <property type="entry name" value="PLPEROXIDASE"/>
</dbReference>
<comment type="function">
    <text evidence="14">Removal of H(2)O(2), oxidation of toxic reductants, biosynthesis and degradation of lignin, suberization, auxin catabolism, response to environmental stresses such as wounding, pathogen attack and oxidative stress.</text>
</comment>
<dbReference type="GO" id="GO:0005576">
    <property type="term" value="C:extracellular region"/>
    <property type="evidence" value="ECO:0007669"/>
    <property type="project" value="UniProtKB-SubCell"/>
</dbReference>
<keyword evidence="12 14" id="KW-0106">Calcium</keyword>
<reference evidence="16" key="1">
    <citation type="submission" date="2023-05" db="EMBL/GenBank/DDBJ databases">
        <title>Nepenthes gracilis genome sequencing.</title>
        <authorList>
            <person name="Fukushima K."/>
        </authorList>
    </citation>
    <scope>NUCLEOTIDE SEQUENCE</scope>
    <source>
        <strain evidence="16">SING2019-196</strain>
    </source>
</reference>
<dbReference type="AlphaFoldDB" id="A0AAD3TFY6"/>
<feature type="active site" description="Proton acceptor" evidence="10">
    <location>
        <position position="84"/>
    </location>
</feature>
<dbReference type="InterPro" id="IPR019793">
    <property type="entry name" value="Peroxidases_heam-ligand_BS"/>
</dbReference>
<evidence type="ECO:0000313" key="17">
    <source>
        <dbReference type="Proteomes" id="UP001279734"/>
    </source>
</evidence>
<comment type="cofactor">
    <cofactor evidence="12 14">
        <name>heme b</name>
        <dbReference type="ChEBI" id="CHEBI:60344"/>
    </cofactor>
    <text evidence="12 14">Binds 1 heme b (iron(II)-protoporphyrin IX) group per subunit.</text>
</comment>
<evidence type="ECO:0000256" key="8">
    <source>
        <dbReference type="ARBA" id="ARBA00023004"/>
    </source>
</evidence>
<feature type="binding site" evidence="12">
    <location>
        <position position="272"/>
    </location>
    <ligand>
        <name>Ca(2+)</name>
        <dbReference type="ChEBI" id="CHEBI:29108"/>
        <label>2</label>
    </ligand>
</feature>
<feature type="disulfide bond" evidence="13">
    <location>
        <begin position="86"/>
        <end position="91"/>
    </location>
</feature>
<organism evidence="16 17">
    <name type="scientific">Nepenthes gracilis</name>
    <name type="common">Slender pitcher plant</name>
    <dbReference type="NCBI Taxonomy" id="150966"/>
    <lineage>
        <taxon>Eukaryota</taxon>
        <taxon>Viridiplantae</taxon>
        <taxon>Streptophyta</taxon>
        <taxon>Embryophyta</taxon>
        <taxon>Tracheophyta</taxon>
        <taxon>Spermatophyta</taxon>
        <taxon>Magnoliopsida</taxon>
        <taxon>eudicotyledons</taxon>
        <taxon>Gunneridae</taxon>
        <taxon>Pentapetalae</taxon>
        <taxon>Caryophyllales</taxon>
        <taxon>Nepenthaceae</taxon>
        <taxon>Nepenthes</taxon>
    </lineage>
</organism>
<feature type="binding site" evidence="11">
    <location>
        <position position="182"/>
    </location>
    <ligand>
        <name>substrate</name>
    </ligand>
</feature>
<keyword evidence="6 12" id="KW-0479">Metal-binding</keyword>
<sequence>MSPSFSVVLATMLVVATTAGACIAGVELSLELSLSSYLLSCPSTCLQHGSDPNIAEQQIVKDVTQAAVQRNPALAPKLLKLHFHDCFVRGCDGSILLDSTARNKAEKDAWPNLTLGGSEIIDEIKTKLEERCPRVVSCADIIALAARDAVSFLYGSDSLWPVSTGRKDGRVLKAEEALANLPLPFSDFATLLRRFQSKGLDVIDLVALSGAHTIGVSHCESFAARLYDFTGKGDTDPSLDKRYAEILRTKCPPKFNNGVTVEMDPSCSLSFDSHYYQVVEQHMGLFRSDAALLEDSTSAWLVDFM</sequence>
<keyword evidence="14" id="KW-0376">Hydrogen peroxide</keyword>
<feature type="binding site" evidence="12">
    <location>
        <position position="213"/>
    </location>
    <ligand>
        <name>Ca(2+)</name>
        <dbReference type="ChEBI" id="CHEBI:29108"/>
        <label>2</label>
    </ligand>
</feature>
<dbReference type="InterPro" id="IPR033905">
    <property type="entry name" value="Secretory_peroxidase"/>
</dbReference>
<dbReference type="PROSITE" id="PS00435">
    <property type="entry name" value="PEROXIDASE_1"/>
    <property type="match status" value="1"/>
</dbReference>
<dbReference type="GO" id="GO:0046872">
    <property type="term" value="F:metal ion binding"/>
    <property type="evidence" value="ECO:0007669"/>
    <property type="project" value="UniProtKB-UniRule"/>
</dbReference>
<feature type="binding site" evidence="12">
    <location>
        <position position="90"/>
    </location>
    <ligand>
        <name>Ca(2+)</name>
        <dbReference type="ChEBI" id="CHEBI:29108"/>
        <label>1</label>
    </ligand>
</feature>
<evidence type="ECO:0000259" key="15">
    <source>
        <dbReference type="PROSITE" id="PS50873"/>
    </source>
</evidence>
<feature type="binding site" evidence="12">
    <location>
        <position position="94"/>
    </location>
    <ligand>
        <name>Ca(2+)</name>
        <dbReference type="ChEBI" id="CHEBI:29108"/>
        <label>1</label>
    </ligand>
</feature>
<dbReference type="Pfam" id="PF00141">
    <property type="entry name" value="peroxidase"/>
    <property type="match status" value="1"/>
</dbReference>
<evidence type="ECO:0000256" key="13">
    <source>
        <dbReference type="PIRSR" id="PIRSR600823-5"/>
    </source>
</evidence>
<dbReference type="GO" id="GO:0042744">
    <property type="term" value="P:hydrogen peroxide catabolic process"/>
    <property type="evidence" value="ECO:0007669"/>
    <property type="project" value="UniProtKB-KW"/>
</dbReference>
<keyword evidence="5 14" id="KW-0349">Heme</keyword>
<dbReference type="PROSITE" id="PS50873">
    <property type="entry name" value="PEROXIDASE_4"/>
    <property type="match status" value="1"/>
</dbReference>
<keyword evidence="17" id="KW-1185">Reference proteome</keyword>
<keyword evidence="7 14" id="KW-0560">Oxidoreductase</keyword>
<dbReference type="EMBL" id="BSYO01000036">
    <property type="protein sequence ID" value="GMH29283.1"/>
    <property type="molecule type" value="Genomic_DNA"/>
</dbReference>
<keyword evidence="4 14" id="KW-0575">Peroxidase</keyword>
<proteinExistence type="inferred from homology"/>
<comment type="similarity">
    <text evidence="2">Belongs to the peroxidase family. Ascorbate peroxidase subfamily.</text>
</comment>
<evidence type="ECO:0000256" key="2">
    <source>
        <dbReference type="ARBA" id="ARBA00006873"/>
    </source>
</evidence>
<feature type="disulfide bond" evidence="13">
    <location>
        <begin position="41"/>
        <end position="132"/>
    </location>
</feature>
<dbReference type="InterPro" id="IPR010255">
    <property type="entry name" value="Haem_peroxidase_sf"/>
</dbReference>
<comment type="caution">
    <text evidence="16">The sequence shown here is derived from an EMBL/GenBank/DDBJ whole genome shotgun (WGS) entry which is preliminary data.</text>
</comment>
<dbReference type="Proteomes" id="UP001279734">
    <property type="component" value="Unassembled WGS sequence"/>
</dbReference>
<evidence type="ECO:0000256" key="14">
    <source>
        <dbReference type="RuleBase" id="RU362060"/>
    </source>
</evidence>
<dbReference type="InterPro" id="IPR002016">
    <property type="entry name" value="Haem_peroxidase"/>
</dbReference>
<dbReference type="InterPro" id="IPR000823">
    <property type="entry name" value="Peroxidase_pln"/>
</dbReference>
<evidence type="ECO:0000256" key="11">
    <source>
        <dbReference type="PIRSR" id="PIRSR600823-2"/>
    </source>
</evidence>
<evidence type="ECO:0000313" key="16">
    <source>
        <dbReference type="EMBL" id="GMH29283.1"/>
    </source>
</evidence>
<dbReference type="CDD" id="cd00693">
    <property type="entry name" value="secretory_peroxidase"/>
    <property type="match status" value="1"/>
</dbReference>
<dbReference type="EC" id="1.11.1.7" evidence="3 14"/>
<evidence type="ECO:0000256" key="10">
    <source>
        <dbReference type="PIRSR" id="PIRSR600823-1"/>
    </source>
</evidence>
<dbReference type="SUPFAM" id="SSF48113">
    <property type="entry name" value="Heme-dependent peroxidases"/>
    <property type="match status" value="1"/>
</dbReference>
<dbReference type="Gene3D" id="1.10.520.10">
    <property type="match status" value="1"/>
</dbReference>
<feature type="binding site" evidence="12">
    <location>
        <position position="106"/>
    </location>
    <ligand>
        <name>Ca(2+)</name>
        <dbReference type="ChEBI" id="CHEBI:29108"/>
        <label>1</label>
    </ligand>
</feature>
<feature type="binding site" evidence="12">
    <location>
        <position position="92"/>
    </location>
    <ligand>
        <name>Ca(2+)</name>
        <dbReference type="ChEBI" id="CHEBI:29108"/>
        <label>1</label>
    </ligand>
</feature>
<keyword evidence="14" id="KW-0964">Secreted</keyword>
<evidence type="ECO:0000256" key="12">
    <source>
        <dbReference type="PIRSR" id="PIRSR600823-3"/>
    </source>
</evidence>
<dbReference type="FunFam" id="1.10.420.10:FF:000001">
    <property type="entry name" value="Peroxidase"/>
    <property type="match status" value="1"/>
</dbReference>
<feature type="binding site" evidence="12">
    <location>
        <position position="85"/>
    </location>
    <ligand>
        <name>Ca(2+)</name>
        <dbReference type="ChEBI" id="CHEBI:29108"/>
        <label>1</label>
    </ligand>
</feature>
<feature type="disulfide bond" evidence="13">
    <location>
        <begin position="219"/>
        <end position="251"/>
    </location>
</feature>
<feature type="signal peptide" evidence="14">
    <location>
        <begin position="1"/>
        <end position="20"/>
    </location>
</feature>
<comment type="subcellular location">
    <subcellularLocation>
        <location evidence="14">Secreted</location>
    </subcellularLocation>
</comment>
<comment type="catalytic activity">
    <reaction evidence="1 14">
        <text>2 a phenolic donor + H2O2 = 2 a phenolic radical donor + 2 H2O</text>
        <dbReference type="Rhea" id="RHEA:56136"/>
        <dbReference type="ChEBI" id="CHEBI:15377"/>
        <dbReference type="ChEBI" id="CHEBI:16240"/>
        <dbReference type="ChEBI" id="CHEBI:139520"/>
        <dbReference type="ChEBI" id="CHEBI:139521"/>
        <dbReference type="EC" id="1.11.1.7"/>
    </reaction>
</comment>
<protein>
    <recommendedName>
        <fullName evidence="3 14">Peroxidase</fullName>
        <ecNumber evidence="3 14">1.11.1.7</ecNumber>
    </recommendedName>
</protein>
<feature type="binding site" description="axial binding residue" evidence="12">
    <location>
        <position position="212"/>
    </location>
    <ligand>
        <name>heme b</name>
        <dbReference type="ChEBI" id="CHEBI:60344"/>
    </ligand>
    <ligandPart>
        <name>Fe</name>
        <dbReference type="ChEBI" id="CHEBI:18248"/>
    </ligandPart>
</feature>
<keyword evidence="9 13" id="KW-1015">Disulfide bond</keyword>
<accession>A0AAD3TFY6</accession>